<keyword evidence="5" id="KW-1185">Reference proteome</keyword>
<dbReference type="GO" id="GO:0005634">
    <property type="term" value="C:nucleus"/>
    <property type="evidence" value="ECO:0007669"/>
    <property type="project" value="UniProtKB-SubCell"/>
</dbReference>
<dbReference type="GO" id="GO:0045944">
    <property type="term" value="P:positive regulation of transcription by RNA polymerase II"/>
    <property type="evidence" value="ECO:0007669"/>
    <property type="project" value="TreeGrafter"/>
</dbReference>
<dbReference type="PANTHER" id="PTHR37534:SF2">
    <property type="entry name" value="N-ACETYLTRANSFERASE DOMAIN-CONTAINING PROTEIN"/>
    <property type="match status" value="1"/>
</dbReference>
<dbReference type="CDD" id="cd00067">
    <property type="entry name" value="GAL4"/>
    <property type="match status" value="1"/>
</dbReference>
<feature type="domain" description="Zn(2)-C6 fungal-type" evidence="3">
    <location>
        <begin position="9"/>
        <end position="39"/>
    </location>
</feature>
<dbReference type="InterPro" id="IPR036864">
    <property type="entry name" value="Zn2-C6_fun-type_DNA-bd_sf"/>
</dbReference>
<gene>
    <name evidence="4" type="ORF">L207DRAFT_240792</name>
</gene>
<dbReference type="OrthoDB" id="407832at2759"/>
<evidence type="ECO:0000259" key="3">
    <source>
        <dbReference type="PROSITE" id="PS50048"/>
    </source>
</evidence>
<protein>
    <recommendedName>
        <fullName evidence="3">Zn(2)-C6 fungal-type domain-containing protein</fullName>
    </recommendedName>
</protein>
<dbReference type="STRING" id="1149755.A0A2J6S289"/>
<evidence type="ECO:0000256" key="2">
    <source>
        <dbReference type="ARBA" id="ARBA00023242"/>
    </source>
</evidence>
<dbReference type="SMART" id="SM00066">
    <property type="entry name" value="GAL4"/>
    <property type="match status" value="1"/>
</dbReference>
<evidence type="ECO:0000313" key="5">
    <source>
        <dbReference type="Proteomes" id="UP000235786"/>
    </source>
</evidence>
<dbReference type="Gene3D" id="4.10.240.10">
    <property type="entry name" value="Zn(2)-C6 fungal-type DNA-binding domain"/>
    <property type="match status" value="1"/>
</dbReference>
<dbReference type="GO" id="GO:0008270">
    <property type="term" value="F:zinc ion binding"/>
    <property type="evidence" value="ECO:0007669"/>
    <property type="project" value="InterPro"/>
</dbReference>
<proteinExistence type="predicted"/>
<dbReference type="GO" id="GO:0000976">
    <property type="term" value="F:transcription cis-regulatory region binding"/>
    <property type="evidence" value="ECO:0007669"/>
    <property type="project" value="TreeGrafter"/>
</dbReference>
<comment type="subcellular location">
    <subcellularLocation>
        <location evidence="1">Nucleus</location>
    </subcellularLocation>
</comment>
<dbReference type="PROSITE" id="PS50048">
    <property type="entry name" value="ZN2_CY6_FUNGAL_2"/>
    <property type="match status" value="1"/>
</dbReference>
<dbReference type="Proteomes" id="UP000235786">
    <property type="component" value="Unassembled WGS sequence"/>
</dbReference>
<organism evidence="4 5">
    <name type="scientific">Hyaloscypha variabilis (strain UAMH 11265 / GT02V1 / F)</name>
    <name type="common">Meliniomyces variabilis</name>
    <dbReference type="NCBI Taxonomy" id="1149755"/>
    <lineage>
        <taxon>Eukaryota</taxon>
        <taxon>Fungi</taxon>
        <taxon>Dikarya</taxon>
        <taxon>Ascomycota</taxon>
        <taxon>Pezizomycotina</taxon>
        <taxon>Leotiomycetes</taxon>
        <taxon>Helotiales</taxon>
        <taxon>Hyaloscyphaceae</taxon>
        <taxon>Hyaloscypha</taxon>
        <taxon>Hyaloscypha variabilis</taxon>
    </lineage>
</organism>
<dbReference type="PANTHER" id="PTHR37534">
    <property type="entry name" value="TRANSCRIPTIONAL ACTIVATOR PROTEIN UGA3"/>
    <property type="match status" value="1"/>
</dbReference>
<evidence type="ECO:0000256" key="1">
    <source>
        <dbReference type="ARBA" id="ARBA00004123"/>
    </source>
</evidence>
<dbReference type="Pfam" id="PF00172">
    <property type="entry name" value="Zn_clus"/>
    <property type="match status" value="1"/>
</dbReference>
<reference evidence="4 5" key="1">
    <citation type="submission" date="2016-04" db="EMBL/GenBank/DDBJ databases">
        <title>A degradative enzymes factory behind the ericoid mycorrhizal symbiosis.</title>
        <authorList>
            <consortium name="DOE Joint Genome Institute"/>
            <person name="Martino E."/>
            <person name="Morin E."/>
            <person name="Grelet G."/>
            <person name="Kuo A."/>
            <person name="Kohler A."/>
            <person name="Daghino S."/>
            <person name="Barry K."/>
            <person name="Choi C."/>
            <person name="Cichocki N."/>
            <person name="Clum A."/>
            <person name="Copeland A."/>
            <person name="Hainaut M."/>
            <person name="Haridas S."/>
            <person name="Labutti K."/>
            <person name="Lindquist E."/>
            <person name="Lipzen A."/>
            <person name="Khouja H.-R."/>
            <person name="Murat C."/>
            <person name="Ohm R."/>
            <person name="Olson A."/>
            <person name="Spatafora J."/>
            <person name="Veneault-Fourrey C."/>
            <person name="Henrissat B."/>
            <person name="Grigoriev I."/>
            <person name="Martin F."/>
            <person name="Perotto S."/>
        </authorList>
    </citation>
    <scope>NUCLEOTIDE SEQUENCE [LARGE SCALE GENOMIC DNA]</scope>
    <source>
        <strain evidence="4 5">F</strain>
    </source>
</reference>
<dbReference type="CDD" id="cd12148">
    <property type="entry name" value="fungal_TF_MHR"/>
    <property type="match status" value="1"/>
</dbReference>
<dbReference type="InterPro" id="IPR001138">
    <property type="entry name" value="Zn2Cys6_DnaBD"/>
</dbReference>
<dbReference type="GO" id="GO:0000981">
    <property type="term" value="F:DNA-binding transcription factor activity, RNA polymerase II-specific"/>
    <property type="evidence" value="ECO:0007669"/>
    <property type="project" value="InterPro"/>
</dbReference>
<dbReference type="Pfam" id="PF11951">
    <property type="entry name" value="Fungal_trans_2"/>
    <property type="match status" value="1"/>
</dbReference>
<sequence length="458" mass="51935">MPRHASEYSCVTCRQRKIKCDEAQPVCSNCQRAHRECQRPEKTVKYVLHSADPEQQKSLFESQIPQPRHLHDREHDSWSILEDKLLVSADPKAALENPVVATLFRHYIDFLAPWYDLSDSQNLFCTLVPQHAINNPILFKAVIAFSACHMSRTPGGHRYQDLAHEYHAACIRDLLAVLNDIHPETQGDYLAATCLLRSYEILNGNTRQQQHLLGAYSFASSTHISLNLPGLSQSGTWNYLREEITMALELRRPVRIGSGFAFVASGEMGDDMWANYMSYILAKVVNFCFDESGGLGRGLEEREGNWRELEKEVEGWGEKRPASFDPFSTAAKERNEFPSIWLLSPWHVAGEQYFYVAEMLLALSKPSPNTPFFGIMGREESRETIEGFALKICGLAFTNGNVSARVNAFGPLAFCGRYLSQVHHREALVSMLQDFSIPTGWPVQPIIEDLRQHWEGEA</sequence>
<dbReference type="InterPro" id="IPR021858">
    <property type="entry name" value="Fun_TF"/>
</dbReference>
<dbReference type="EMBL" id="KZ613940">
    <property type="protein sequence ID" value="PMD44858.1"/>
    <property type="molecule type" value="Genomic_DNA"/>
</dbReference>
<dbReference type="PROSITE" id="PS00463">
    <property type="entry name" value="ZN2_CY6_FUNGAL_1"/>
    <property type="match status" value="1"/>
</dbReference>
<name>A0A2J6S289_HYAVF</name>
<accession>A0A2J6S289</accession>
<dbReference type="AlphaFoldDB" id="A0A2J6S289"/>
<dbReference type="SUPFAM" id="SSF57701">
    <property type="entry name" value="Zn2/Cys6 DNA-binding domain"/>
    <property type="match status" value="1"/>
</dbReference>
<keyword evidence="2" id="KW-0539">Nucleus</keyword>
<evidence type="ECO:0000313" key="4">
    <source>
        <dbReference type="EMBL" id="PMD44858.1"/>
    </source>
</evidence>